<feature type="domain" description="Beta-lactamase-related" evidence="2">
    <location>
        <begin position="128"/>
        <end position="446"/>
    </location>
</feature>
<dbReference type="Gene3D" id="3.40.710.10">
    <property type="entry name" value="DD-peptidase/beta-lactamase superfamily"/>
    <property type="match status" value="1"/>
</dbReference>
<dbReference type="InterPro" id="IPR001466">
    <property type="entry name" value="Beta-lactam-related"/>
</dbReference>
<dbReference type="Proteomes" id="UP000094741">
    <property type="component" value="Unassembled WGS sequence"/>
</dbReference>
<dbReference type="SUPFAM" id="SSF56601">
    <property type="entry name" value="beta-lactamase/transpeptidase-like"/>
    <property type="match status" value="1"/>
</dbReference>
<name>A0A1E5BK32_9VIBR</name>
<dbReference type="InterPro" id="IPR050789">
    <property type="entry name" value="Diverse_Enzym_Activities"/>
</dbReference>
<accession>A0A1E5BK32</accession>
<dbReference type="EMBL" id="AJYQ02000006">
    <property type="protein sequence ID" value="OEE38040.1"/>
    <property type="molecule type" value="Genomic_DNA"/>
</dbReference>
<gene>
    <name evidence="3" type="ORF">A1QO_16600</name>
</gene>
<dbReference type="STRING" id="1187848.A1QO_16600"/>
<dbReference type="eggNOG" id="COG1680">
    <property type="taxonomic scope" value="Bacteria"/>
</dbReference>
<protein>
    <submittedName>
        <fullName evidence="3">Serine hydrolase</fullName>
    </submittedName>
</protein>
<dbReference type="PANTHER" id="PTHR43283">
    <property type="entry name" value="BETA-LACTAMASE-RELATED"/>
    <property type="match status" value="1"/>
</dbReference>
<evidence type="ECO:0000313" key="4">
    <source>
        <dbReference type="Proteomes" id="UP000094741"/>
    </source>
</evidence>
<dbReference type="GO" id="GO:0016787">
    <property type="term" value="F:hydrolase activity"/>
    <property type="evidence" value="ECO:0007669"/>
    <property type="project" value="UniProtKB-KW"/>
</dbReference>
<dbReference type="RefSeq" id="WP_017041711.1">
    <property type="nucleotide sequence ID" value="NZ_AJYQ02000006.1"/>
</dbReference>
<dbReference type="AlphaFoldDB" id="A0A1E5BK32"/>
<keyword evidence="1" id="KW-0732">Signal</keyword>
<dbReference type="Pfam" id="PF00144">
    <property type="entry name" value="Beta-lactamase"/>
    <property type="match status" value="1"/>
</dbReference>
<sequence length="459" mass="50609">MKLKPLTLLVSVLASPVFASNSASSVEQPLNPVEAALKAEGAMVSLPVDAAKGSFTPEFIDAARANFNNFHWQMGGDHSMYYNMHMSEFMPTALASPSEEYKPLVKAINKDLGDLKVVTKTKGEMTMDQYVNDPQFRTQGFMLIHEGKIVYEAYPGMKPTDRHIWASSAKTTVGLVTAMLVEEGKIDPKKPITTYIPTLVGTVWDDVTVLDALNHTTGLDNEETLESILNPDSPVVRFFASAFGSPRYSTGEMEGWTDVARDTQKIEGEGAGEHFRYASMNTIVLTKMIENIENTAWTQVFEDRVWSHVTARQPMLFNQTPDGMAIAVGLVETTLEDKARFGTLFTPSWEAVATEQVVTPAIIDRIRNSGDKATYEGTTKQASSVGAFNEMSDYQSYQFDYVFDDGAMAKSGNLGQFIYVDPDRDFVGVVFSSNPYHSGYGESKAPALMRSAAKYLADK</sequence>
<evidence type="ECO:0000256" key="1">
    <source>
        <dbReference type="SAM" id="SignalP"/>
    </source>
</evidence>
<dbReference type="InterPro" id="IPR012338">
    <property type="entry name" value="Beta-lactam/transpept-like"/>
</dbReference>
<dbReference type="OrthoDB" id="9814204at2"/>
<keyword evidence="3" id="KW-0378">Hydrolase</keyword>
<reference evidence="3 4" key="1">
    <citation type="journal article" date="2012" name="Science">
        <title>Ecological populations of bacteria act as socially cohesive units of antibiotic production and resistance.</title>
        <authorList>
            <person name="Cordero O.X."/>
            <person name="Wildschutte H."/>
            <person name="Kirkup B."/>
            <person name="Proehl S."/>
            <person name="Ngo L."/>
            <person name="Hussain F."/>
            <person name="Le Roux F."/>
            <person name="Mincer T."/>
            <person name="Polz M.F."/>
        </authorList>
    </citation>
    <scope>NUCLEOTIDE SEQUENCE [LARGE SCALE GENOMIC DNA]</scope>
    <source>
        <strain evidence="3 4">ZF-129</strain>
    </source>
</reference>
<evidence type="ECO:0000313" key="3">
    <source>
        <dbReference type="EMBL" id="OEE38040.1"/>
    </source>
</evidence>
<feature type="chain" id="PRO_5009171680" evidence="1">
    <location>
        <begin position="20"/>
        <end position="459"/>
    </location>
</feature>
<dbReference type="PANTHER" id="PTHR43283:SF7">
    <property type="entry name" value="BETA-LACTAMASE-RELATED DOMAIN-CONTAINING PROTEIN"/>
    <property type="match status" value="1"/>
</dbReference>
<evidence type="ECO:0000259" key="2">
    <source>
        <dbReference type="Pfam" id="PF00144"/>
    </source>
</evidence>
<comment type="caution">
    <text evidence="3">The sequence shown here is derived from an EMBL/GenBank/DDBJ whole genome shotgun (WGS) entry which is preliminary data.</text>
</comment>
<organism evidence="3 4">
    <name type="scientific">Vibrio genomosp. F10 str. ZF-129</name>
    <dbReference type="NCBI Taxonomy" id="1187848"/>
    <lineage>
        <taxon>Bacteria</taxon>
        <taxon>Pseudomonadati</taxon>
        <taxon>Pseudomonadota</taxon>
        <taxon>Gammaproteobacteria</taxon>
        <taxon>Vibrionales</taxon>
        <taxon>Vibrionaceae</taxon>
        <taxon>Vibrio</taxon>
    </lineage>
</organism>
<proteinExistence type="predicted"/>
<feature type="signal peptide" evidence="1">
    <location>
        <begin position="1"/>
        <end position="19"/>
    </location>
</feature>